<feature type="region of interest" description="Disordered" evidence="1">
    <location>
        <begin position="234"/>
        <end position="257"/>
    </location>
</feature>
<reference evidence="2" key="1">
    <citation type="submission" date="2023-11" db="EMBL/GenBank/DDBJ databases">
        <authorList>
            <person name="De Vega J J."/>
            <person name="De Vega J J."/>
        </authorList>
    </citation>
    <scope>NUCLEOTIDE SEQUENCE</scope>
</reference>
<dbReference type="AlphaFoldDB" id="A0AAD2K0Z8"/>
<comment type="caution">
    <text evidence="2">The sequence shown here is derived from an EMBL/GenBank/DDBJ whole genome shotgun (WGS) entry which is preliminary data.</text>
</comment>
<name>A0AAD2K0Z8_9AGAR</name>
<keyword evidence="3" id="KW-1185">Reference proteome</keyword>
<dbReference type="EMBL" id="CAVNYO010000188">
    <property type="protein sequence ID" value="CAK5272935.1"/>
    <property type="molecule type" value="Genomic_DNA"/>
</dbReference>
<evidence type="ECO:0000256" key="1">
    <source>
        <dbReference type="SAM" id="MobiDB-lite"/>
    </source>
</evidence>
<gene>
    <name evidence="2" type="ORF">MYCIT1_LOCUS18940</name>
</gene>
<accession>A0AAD2K0Z8</accession>
<protein>
    <submittedName>
        <fullName evidence="2">Uncharacterized protein</fullName>
    </submittedName>
</protein>
<feature type="compositionally biased region" description="Basic and acidic residues" evidence="1">
    <location>
        <begin position="247"/>
        <end position="257"/>
    </location>
</feature>
<sequence>MNPKYYFPEWEYINLDRPKRGGPQLLFATPTRRIHTLRTMFAQILTSLLLVHGLFATQLKPGQYHVVNLAHPYAPVSVDAAHSRVYVPPAFSGGHSLWDVLTPPGALDGITMHSVDAGRWAQVTPGQVTRVSVPPHRRPVHRHDRQQVQHVRARAIRNGRLPGDGGMIPDSHIDYWTIGAPDGSVWTYNPDAGSEASGRFLLQRLSIGAEITSFRLGAAASADGRQLREPVLDVRGPGRHSVSSARSQRDEGAGHVDRVSIRTVTETRTMMDDSFELYDLRVEVICPPGERILCGAKPGDHFTLEGEMLHLPPGQGFSIYSLCKSCPLPASPTCKLTSRQAAVLSLLAAKQRVSHANDWITTDTDVACPDPNCNSASA</sequence>
<dbReference type="Proteomes" id="UP001295794">
    <property type="component" value="Unassembled WGS sequence"/>
</dbReference>
<organism evidence="2 3">
    <name type="scientific">Mycena citricolor</name>
    <dbReference type="NCBI Taxonomy" id="2018698"/>
    <lineage>
        <taxon>Eukaryota</taxon>
        <taxon>Fungi</taxon>
        <taxon>Dikarya</taxon>
        <taxon>Basidiomycota</taxon>
        <taxon>Agaricomycotina</taxon>
        <taxon>Agaricomycetes</taxon>
        <taxon>Agaricomycetidae</taxon>
        <taxon>Agaricales</taxon>
        <taxon>Marasmiineae</taxon>
        <taxon>Mycenaceae</taxon>
        <taxon>Mycena</taxon>
    </lineage>
</organism>
<proteinExistence type="predicted"/>
<evidence type="ECO:0000313" key="2">
    <source>
        <dbReference type="EMBL" id="CAK5272935.1"/>
    </source>
</evidence>
<evidence type="ECO:0000313" key="3">
    <source>
        <dbReference type="Proteomes" id="UP001295794"/>
    </source>
</evidence>